<sequence length="83" mass="9047">MVKALMLLPKSLLFGCLLPKRLLFGGLLLAGCATPVSPARQVWCDHNQPRRASAAVVAAMTRPELDEINAYNGKGARWCGWKP</sequence>
<dbReference type="EMBL" id="FNEE01000023">
    <property type="protein sequence ID" value="SDK93242.1"/>
    <property type="molecule type" value="Genomic_DNA"/>
</dbReference>
<dbReference type="Proteomes" id="UP000198894">
    <property type="component" value="Unassembled WGS sequence"/>
</dbReference>
<reference evidence="2" key="1">
    <citation type="submission" date="2016-10" db="EMBL/GenBank/DDBJ databases">
        <authorList>
            <person name="Varghese N."/>
            <person name="Submissions S."/>
        </authorList>
    </citation>
    <scope>NUCLEOTIDE SEQUENCE [LARGE SCALE GENOMIC DNA]</scope>
    <source>
        <strain evidence="2">CGMCC 1.11022</strain>
    </source>
</reference>
<evidence type="ECO:0008006" key="3">
    <source>
        <dbReference type="Google" id="ProtNLM"/>
    </source>
</evidence>
<gene>
    <name evidence="1" type="ORF">SAMN05428953_12358</name>
</gene>
<evidence type="ECO:0000313" key="2">
    <source>
        <dbReference type="Proteomes" id="UP000198894"/>
    </source>
</evidence>
<accession>A0A1G9FY10</accession>
<name>A0A1G9FY10_9HYPH</name>
<proteinExistence type="predicted"/>
<evidence type="ECO:0000313" key="1">
    <source>
        <dbReference type="EMBL" id="SDK93242.1"/>
    </source>
</evidence>
<dbReference type="AlphaFoldDB" id="A0A1G9FY10"/>
<dbReference type="PROSITE" id="PS51257">
    <property type="entry name" value="PROKAR_LIPOPROTEIN"/>
    <property type="match status" value="1"/>
</dbReference>
<dbReference type="RefSeq" id="WP_236473364.1">
    <property type="nucleotide sequence ID" value="NZ_FNEE01000023.1"/>
</dbReference>
<protein>
    <recommendedName>
        <fullName evidence="3">Lipoprotein</fullName>
    </recommendedName>
</protein>
<keyword evidence="2" id="KW-1185">Reference proteome</keyword>
<organism evidence="1 2">
    <name type="scientific">Mesorhizobium muleiense</name>
    <dbReference type="NCBI Taxonomy" id="1004279"/>
    <lineage>
        <taxon>Bacteria</taxon>
        <taxon>Pseudomonadati</taxon>
        <taxon>Pseudomonadota</taxon>
        <taxon>Alphaproteobacteria</taxon>
        <taxon>Hyphomicrobiales</taxon>
        <taxon>Phyllobacteriaceae</taxon>
        <taxon>Mesorhizobium</taxon>
    </lineage>
</organism>